<gene>
    <name evidence="6" type="ORF">BD626DRAFT_541038</name>
</gene>
<dbReference type="PANTHER" id="PTHR42861">
    <property type="entry name" value="CALCIUM-TRANSPORTING ATPASE"/>
    <property type="match status" value="1"/>
</dbReference>
<evidence type="ECO:0000256" key="5">
    <source>
        <dbReference type="SAM" id="MobiDB-lite"/>
    </source>
</evidence>
<dbReference type="GO" id="GO:0005524">
    <property type="term" value="F:ATP binding"/>
    <property type="evidence" value="ECO:0007669"/>
    <property type="project" value="InterPro"/>
</dbReference>
<dbReference type="GO" id="GO:0016020">
    <property type="term" value="C:membrane"/>
    <property type="evidence" value="ECO:0007669"/>
    <property type="project" value="UniProtKB-SubCell"/>
</dbReference>
<name>A0A550BW17_9AGAR</name>
<comment type="caution">
    <text evidence="6">The sequence shown here is derived from an EMBL/GenBank/DDBJ whole genome shotgun (WGS) entry which is preliminary data.</text>
</comment>
<organism evidence="6 7">
    <name type="scientific">Schizophyllum amplum</name>
    <dbReference type="NCBI Taxonomy" id="97359"/>
    <lineage>
        <taxon>Eukaryota</taxon>
        <taxon>Fungi</taxon>
        <taxon>Dikarya</taxon>
        <taxon>Basidiomycota</taxon>
        <taxon>Agaricomycotina</taxon>
        <taxon>Agaricomycetes</taxon>
        <taxon>Agaricomycetidae</taxon>
        <taxon>Agaricales</taxon>
        <taxon>Schizophyllaceae</taxon>
        <taxon>Schizophyllum</taxon>
    </lineage>
</organism>
<keyword evidence="2" id="KW-0812">Transmembrane</keyword>
<accession>A0A550BW17</accession>
<dbReference type="PRINTS" id="PR00120">
    <property type="entry name" value="HATPASE"/>
</dbReference>
<dbReference type="STRING" id="97359.A0A550BW17"/>
<dbReference type="GO" id="GO:0006812">
    <property type="term" value="P:monoatomic cation transport"/>
    <property type="evidence" value="ECO:0007669"/>
    <property type="project" value="UniProtKB-ARBA"/>
</dbReference>
<dbReference type="InterPro" id="IPR023214">
    <property type="entry name" value="HAD_sf"/>
</dbReference>
<keyword evidence="3" id="KW-1133">Transmembrane helix</keyword>
<evidence type="ECO:0000256" key="1">
    <source>
        <dbReference type="ARBA" id="ARBA00004141"/>
    </source>
</evidence>
<reference evidence="6 7" key="1">
    <citation type="journal article" date="2019" name="New Phytol.">
        <title>Comparative genomics reveals unique wood-decay strategies and fruiting body development in the Schizophyllaceae.</title>
        <authorList>
            <person name="Almasi E."/>
            <person name="Sahu N."/>
            <person name="Krizsan K."/>
            <person name="Balint B."/>
            <person name="Kovacs G.M."/>
            <person name="Kiss B."/>
            <person name="Cseklye J."/>
            <person name="Drula E."/>
            <person name="Henrissat B."/>
            <person name="Nagy I."/>
            <person name="Chovatia M."/>
            <person name="Adam C."/>
            <person name="LaButti K."/>
            <person name="Lipzen A."/>
            <person name="Riley R."/>
            <person name="Grigoriev I.V."/>
            <person name="Nagy L.G."/>
        </authorList>
    </citation>
    <scope>NUCLEOTIDE SEQUENCE [LARGE SCALE GENOMIC DNA]</scope>
    <source>
        <strain evidence="6 7">NL-1724</strain>
    </source>
</reference>
<dbReference type="Proteomes" id="UP000320762">
    <property type="component" value="Unassembled WGS sequence"/>
</dbReference>
<dbReference type="EMBL" id="VDMD01000060">
    <property type="protein sequence ID" value="TRM56752.1"/>
    <property type="molecule type" value="Genomic_DNA"/>
</dbReference>
<dbReference type="InterPro" id="IPR036412">
    <property type="entry name" value="HAD-like_sf"/>
</dbReference>
<feature type="compositionally biased region" description="Basic and acidic residues" evidence="5">
    <location>
        <begin position="47"/>
        <end position="58"/>
    </location>
</feature>
<evidence type="ECO:0000256" key="4">
    <source>
        <dbReference type="ARBA" id="ARBA00023136"/>
    </source>
</evidence>
<evidence type="ECO:0000256" key="3">
    <source>
        <dbReference type="ARBA" id="ARBA00022989"/>
    </source>
</evidence>
<dbReference type="InterPro" id="IPR023299">
    <property type="entry name" value="ATPase_P-typ_cyto_dom_N"/>
</dbReference>
<keyword evidence="7" id="KW-1185">Reference proteome</keyword>
<feature type="region of interest" description="Disordered" evidence="5">
    <location>
        <begin position="47"/>
        <end position="72"/>
    </location>
</feature>
<feature type="region of interest" description="Disordered" evidence="5">
    <location>
        <begin position="117"/>
        <end position="136"/>
    </location>
</feature>
<keyword evidence="4" id="KW-0472">Membrane</keyword>
<dbReference type="OrthoDB" id="116380at2759"/>
<evidence type="ECO:0000313" key="6">
    <source>
        <dbReference type="EMBL" id="TRM56752.1"/>
    </source>
</evidence>
<dbReference type="InterPro" id="IPR001757">
    <property type="entry name" value="P_typ_ATPase"/>
</dbReference>
<dbReference type="AlphaFoldDB" id="A0A550BW17"/>
<dbReference type="GO" id="GO:0016887">
    <property type="term" value="F:ATP hydrolysis activity"/>
    <property type="evidence" value="ECO:0007669"/>
    <property type="project" value="InterPro"/>
</dbReference>
<evidence type="ECO:0000256" key="2">
    <source>
        <dbReference type="ARBA" id="ARBA00022692"/>
    </source>
</evidence>
<evidence type="ECO:0000313" key="7">
    <source>
        <dbReference type="Proteomes" id="UP000320762"/>
    </source>
</evidence>
<feature type="region of interest" description="Disordered" evidence="5">
    <location>
        <begin position="482"/>
        <end position="503"/>
    </location>
</feature>
<dbReference type="SUPFAM" id="SSF56784">
    <property type="entry name" value="HAD-like"/>
    <property type="match status" value="1"/>
</dbReference>
<proteinExistence type="predicted"/>
<dbReference type="Gene3D" id="3.40.1110.10">
    <property type="entry name" value="Calcium-transporting ATPase, cytoplasmic domain N"/>
    <property type="match status" value="1"/>
</dbReference>
<dbReference type="Gene3D" id="3.40.50.1000">
    <property type="entry name" value="HAD superfamily/HAD-like"/>
    <property type="match status" value="1"/>
</dbReference>
<sequence length="503" mass="55279">MPPKSERRDSPQGLAPGQEHRLAVCGFAHRSPHSFCANRYALEFRQAQKERQRREKEKKGRAKRGSSAARADSEYVEKRVWGRAEAAAYPSLRFPHTRLVTDGQPASGVHALRVSPGTVRTARRGSSSPRDGWCSAPSQKQIENATYPMLPWNHSFADKPRTEDEQAVVIRSEPWKGWHQPPSGFVELRCGGLLPHVLVSQGYAGHGFDIRARTAEQDTVDVATVAALGDVGCARAGVKVFSLKPFNPIDKRKELMYREESTGKLKRVRRVDVENSPARGLCVLAVTYDELDCDKPPAEGHGFELIGLLFIFDPLCGDTKPIIRDSRPIKTITVDQPVAKETSHRSGLCNSMHPAKPAHDPRLMILDANDFAAVFPEGKYEIVERLHGLNHLRTMTCHGANDASAPSRADVDIAAEGATPGLSTVVHAVHGSPVIFQRMSNYSFDACAFSPSLSSTLIIALLDNGTVITLSVDRALPLRMPDSSDYATRGAGEDLGEERREEM</sequence>
<protein>
    <submittedName>
        <fullName evidence="6">Uncharacterized protein</fullName>
    </submittedName>
</protein>
<dbReference type="Gene3D" id="1.20.1110.10">
    <property type="entry name" value="Calcium-transporting ATPase, transmembrane domain"/>
    <property type="match status" value="1"/>
</dbReference>
<comment type="subcellular location">
    <subcellularLocation>
        <location evidence="1">Membrane</location>
        <topology evidence="1">Multi-pass membrane protein</topology>
    </subcellularLocation>
</comment>